<keyword evidence="5" id="KW-0378">Hydrolase</keyword>
<dbReference type="InterPro" id="IPR027417">
    <property type="entry name" value="P-loop_NTPase"/>
</dbReference>
<name>A0A4Q9HK18_STRKA</name>
<feature type="domain" description="Helicase C-terminal" evidence="4">
    <location>
        <begin position="271"/>
        <end position="379"/>
    </location>
</feature>
<dbReference type="AlphaFoldDB" id="A0A4Q9HK18"/>
<evidence type="ECO:0000259" key="4">
    <source>
        <dbReference type="PROSITE" id="PS51194"/>
    </source>
</evidence>
<dbReference type="PANTHER" id="PTHR47962:SF5">
    <property type="entry name" value="ATP-DEPENDENT HELICASE LHR-RELATED"/>
    <property type="match status" value="1"/>
</dbReference>
<feature type="non-terminal residue" evidence="5">
    <location>
        <position position="379"/>
    </location>
</feature>
<proteinExistence type="predicted"/>
<dbReference type="PROSITE" id="PS51194">
    <property type="entry name" value="HELICASE_CTER"/>
    <property type="match status" value="1"/>
</dbReference>
<dbReference type="GO" id="GO:0003677">
    <property type="term" value="F:DNA binding"/>
    <property type="evidence" value="ECO:0007669"/>
    <property type="project" value="TreeGrafter"/>
</dbReference>
<accession>A0A4Q9HK18</accession>
<dbReference type="InterPro" id="IPR052511">
    <property type="entry name" value="ATP-dep_Helicase"/>
</dbReference>
<dbReference type="Proteomes" id="UP000292452">
    <property type="component" value="Unassembled WGS sequence"/>
</dbReference>
<dbReference type="SMART" id="SM00487">
    <property type="entry name" value="DEXDc"/>
    <property type="match status" value="1"/>
</dbReference>
<gene>
    <name evidence="5" type="ORF">EYS09_35500</name>
</gene>
<dbReference type="PROSITE" id="PS51192">
    <property type="entry name" value="HELICASE_ATP_BIND_1"/>
    <property type="match status" value="1"/>
</dbReference>
<dbReference type="SUPFAM" id="SSF52540">
    <property type="entry name" value="P-loop containing nucleoside triphosphate hydrolases"/>
    <property type="match status" value="1"/>
</dbReference>
<evidence type="ECO:0000256" key="2">
    <source>
        <dbReference type="ARBA" id="ARBA00022840"/>
    </source>
</evidence>
<evidence type="ECO:0000256" key="1">
    <source>
        <dbReference type="ARBA" id="ARBA00022741"/>
    </source>
</evidence>
<dbReference type="Pfam" id="PF00271">
    <property type="entry name" value="Helicase_C"/>
    <property type="match status" value="1"/>
</dbReference>
<organism evidence="5 6">
    <name type="scientific">Streptomyces kasugaensis</name>
    <dbReference type="NCBI Taxonomy" id="1946"/>
    <lineage>
        <taxon>Bacteria</taxon>
        <taxon>Bacillati</taxon>
        <taxon>Actinomycetota</taxon>
        <taxon>Actinomycetes</taxon>
        <taxon>Kitasatosporales</taxon>
        <taxon>Streptomycetaceae</taxon>
        <taxon>Streptomyces</taxon>
    </lineage>
</organism>
<feature type="domain" description="Helicase ATP-binding" evidence="3">
    <location>
        <begin position="32"/>
        <end position="225"/>
    </location>
</feature>
<evidence type="ECO:0000313" key="6">
    <source>
        <dbReference type="Proteomes" id="UP000292452"/>
    </source>
</evidence>
<keyword evidence="5" id="KW-0347">Helicase</keyword>
<dbReference type="InterPro" id="IPR014001">
    <property type="entry name" value="Helicase_ATP-bd"/>
</dbReference>
<dbReference type="InterPro" id="IPR011545">
    <property type="entry name" value="DEAD/DEAH_box_helicase_dom"/>
</dbReference>
<evidence type="ECO:0000313" key="5">
    <source>
        <dbReference type="EMBL" id="TBO55008.1"/>
    </source>
</evidence>
<dbReference type="Gene3D" id="3.40.50.300">
    <property type="entry name" value="P-loop containing nucleotide triphosphate hydrolases"/>
    <property type="match status" value="2"/>
</dbReference>
<dbReference type="Pfam" id="PF00270">
    <property type="entry name" value="DEAD"/>
    <property type="match status" value="1"/>
</dbReference>
<dbReference type="CDD" id="cd17922">
    <property type="entry name" value="DEXHc_LHR-like"/>
    <property type="match status" value="1"/>
</dbReference>
<keyword evidence="2" id="KW-0067">ATP-binding</keyword>
<protein>
    <submittedName>
        <fullName evidence="5">DEAD/DEAH box helicase</fullName>
    </submittedName>
</protein>
<dbReference type="EMBL" id="SIXH01000618">
    <property type="protein sequence ID" value="TBO55008.1"/>
    <property type="molecule type" value="Genomic_DNA"/>
</dbReference>
<dbReference type="InterPro" id="IPR001650">
    <property type="entry name" value="Helicase_C-like"/>
</dbReference>
<keyword evidence="6" id="KW-1185">Reference proteome</keyword>
<keyword evidence="1" id="KW-0547">Nucleotide-binding</keyword>
<comment type="caution">
    <text evidence="5">The sequence shown here is derived from an EMBL/GenBank/DDBJ whole genome shotgun (WGS) entry which is preliminary data.</text>
</comment>
<reference evidence="5 6" key="1">
    <citation type="submission" date="2019-02" db="EMBL/GenBank/DDBJ databases">
        <title>Draft Genome Sequence of Streptomyces sp. AM-2504, identified by 16S rRNA comparative analysis as a Streptomyces Kasugaensis strain.</title>
        <authorList>
            <person name="Napolioni V."/>
            <person name="Giuliodori A.M."/>
            <person name="Spurio R."/>
            <person name="Fabbretti A."/>
        </authorList>
    </citation>
    <scope>NUCLEOTIDE SEQUENCE [LARGE SCALE GENOMIC DNA]</scope>
    <source>
        <strain evidence="5 6">AM-2504</strain>
    </source>
</reference>
<dbReference type="GO" id="GO:0005524">
    <property type="term" value="F:ATP binding"/>
    <property type="evidence" value="ECO:0007669"/>
    <property type="project" value="UniProtKB-KW"/>
</dbReference>
<dbReference type="PANTHER" id="PTHR47962">
    <property type="entry name" value="ATP-DEPENDENT HELICASE LHR-RELATED-RELATED"/>
    <property type="match status" value="1"/>
</dbReference>
<dbReference type="GO" id="GO:0016887">
    <property type="term" value="F:ATP hydrolysis activity"/>
    <property type="evidence" value="ECO:0007669"/>
    <property type="project" value="TreeGrafter"/>
</dbReference>
<dbReference type="GO" id="GO:0004386">
    <property type="term" value="F:helicase activity"/>
    <property type="evidence" value="ECO:0007669"/>
    <property type="project" value="UniProtKB-KW"/>
</dbReference>
<evidence type="ECO:0000259" key="3">
    <source>
        <dbReference type="PROSITE" id="PS51192"/>
    </source>
</evidence>
<sequence>MAKAALDSFSPATRGWFAGAFNAPTGAQEGAWRAIGEGSDVLVVAPTGSGKTLAAFLASLDALASTPPPAEPKKRCRVLYVSPLKALAVDVERNLRSPLTGIRQESVRLGLPEPDITVGIRSGDTPPAERRSIANRPPDILITTPESLFLMLTSSAREALAGVETVILDEVHAVAGTKRGAHLALSLERLDELLDRPARRIGLSATVRPVEEVARYLSPRRRVEIVQPPSGKRFDLSVVVPVADLGELGGSPVQEGDAGERPSIWPHVEEKIADLVQAHRSTIVFANSRRLAERLCNRLNEIAYERATGETLPEAHSPAEIMAESGAAKGAPPVLARAHHGSVSKEQRAQVEEDLKAGRLPAVVATSSLELGIDMGAVD</sequence>